<accession>A0ACC7P4H1</accession>
<dbReference type="Proteomes" id="UP001631969">
    <property type="component" value="Unassembled WGS sequence"/>
</dbReference>
<dbReference type="EMBL" id="JBJURJ010000017">
    <property type="protein sequence ID" value="MFM9331165.1"/>
    <property type="molecule type" value="Genomic_DNA"/>
</dbReference>
<sequence>MNTAFLAMDFSFMNEYGSYYLTGAWTTIKLAFFTVICGGILGMFIALMRLSANRFVRFLASAYIEIIRGTPLLVQLLIVYYSLPNGVEWLLVKAGLPGDALALPDFAYCVIALTINSAAYVAEIFRAGIQAVDKGQMEAARSLGMPKRMAMTHIILPQAIRNILPALGNEFVVIIKESSQVMVIGMAELMYSANLIRGATYLSMEPLLVAAVIYFTLTFPLSKILSLVERRMSAQ</sequence>
<evidence type="ECO:0000313" key="1">
    <source>
        <dbReference type="EMBL" id="MFM9331165.1"/>
    </source>
</evidence>
<protein>
    <submittedName>
        <fullName evidence="1">Amino acid ABC transporter permease</fullName>
    </submittedName>
</protein>
<reference evidence="1" key="1">
    <citation type="submission" date="2024-12" db="EMBL/GenBank/DDBJ databases">
        <authorList>
            <person name="Wu N."/>
        </authorList>
    </citation>
    <scope>NUCLEOTIDE SEQUENCE</scope>
    <source>
        <strain evidence="1">P15</strain>
    </source>
</reference>
<gene>
    <name evidence="1" type="ORF">ACI1P1_22990</name>
</gene>
<comment type="caution">
    <text evidence="1">The sequence shown here is derived from an EMBL/GenBank/DDBJ whole genome shotgun (WGS) entry which is preliminary data.</text>
</comment>
<keyword evidence="2" id="KW-1185">Reference proteome</keyword>
<organism evidence="1 2">
    <name type="scientific">Paenibacillus mesotrionivorans</name>
    <dbReference type="NCBI Taxonomy" id="3160968"/>
    <lineage>
        <taxon>Bacteria</taxon>
        <taxon>Bacillati</taxon>
        <taxon>Bacillota</taxon>
        <taxon>Bacilli</taxon>
        <taxon>Bacillales</taxon>
        <taxon>Paenibacillaceae</taxon>
        <taxon>Paenibacillus</taxon>
    </lineage>
</organism>
<proteinExistence type="predicted"/>
<evidence type="ECO:0000313" key="2">
    <source>
        <dbReference type="Proteomes" id="UP001631969"/>
    </source>
</evidence>
<name>A0ACC7P4H1_9BACL</name>